<sequence length="71" mass="7872">MAASKNKLTPYWEGPFRVIDEVGQGAYKLESLEKKRLSRTWNAASLRIPITVSHKTSPGAQLGKKSDKGRS</sequence>
<protein>
    <submittedName>
        <fullName evidence="2">Uncharacterized protein</fullName>
    </submittedName>
</protein>
<name>A0A371ELW4_MUCPR</name>
<feature type="non-terminal residue" evidence="2">
    <location>
        <position position="1"/>
    </location>
</feature>
<evidence type="ECO:0000256" key="1">
    <source>
        <dbReference type="SAM" id="MobiDB-lite"/>
    </source>
</evidence>
<gene>
    <name evidence="2" type="ORF">CR513_54134</name>
</gene>
<organism evidence="2 3">
    <name type="scientific">Mucuna pruriens</name>
    <name type="common">Velvet bean</name>
    <name type="synonym">Dolichos pruriens</name>
    <dbReference type="NCBI Taxonomy" id="157652"/>
    <lineage>
        <taxon>Eukaryota</taxon>
        <taxon>Viridiplantae</taxon>
        <taxon>Streptophyta</taxon>
        <taxon>Embryophyta</taxon>
        <taxon>Tracheophyta</taxon>
        <taxon>Spermatophyta</taxon>
        <taxon>Magnoliopsida</taxon>
        <taxon>eudicotyledons</taxon>
        <taxon>Gunneridae</taxon>
        <taxon>Pentapetalae</taxon>
        <taxon>rosids</taxon>
        <taxon>fabids</taxon>
        <taxon>Fabales</taxon>
        <taxon>Fabaceae</taxon>
        <taxon>Papilionoideae</taxon>
        <taxon>50 kb inversion clade</taxon>
        <taxon>NPAAA clade</taxon>
        <taxon>indigoferoid/millettioid clade</taxon>
        <taxon>Phaseoleae</taxon>
        <taxon>Mucuna</taxon>
    </lineage>
</organism>
<proteinExistence type="predicted"/>
<feature type="region of interest" description="Disordered" evidence="1">
    <location>
        <begin position="52"/>
        <end position="71"/>
    </location>
</feature>
<dbReference type="Proteomes" id="UP000257109">
    <property type="component" value="Unassembled WGS sequence"/>
</dbReference>
<dbReference type="EMBL" id="QJKJ01013153">
    <property type="protein sequence ID" value="RDX67042.1"/>
    <property type="molecule type" value="Genomic_DNA"/>
</dbReference>
<comment type="caution">
    <text evidence="2">The sequence shown here is derived from an EMBL/GenBank/DDBJ whole genome shotgun (WGS) entry which is preliminary data.</text>
</comment>
<reference evidence="2" key="1">
    <citation type="submission" date="2018-05" db="EMBL/GenBank/DDBJ databases">
        <title>Draft genome of Mucuna pruriens seed.</title>
        <authorList>
            <person name="Nnadi N.E."/>
            <person name="Vos R."/>
            <person name="Hasami M.H."/>
            <person name="Devisetty U.K."/>
            <person name="Aguiy J.C."/>
        </authorList>
    </citation>
    <scope>NUCLEOTIDE SEQUENCE [LARGE SCALE GENOMIC DNA]</scope>
    <source>
        <strain evidence="2">JCA_2017</strain>
    </source>
</reference>
<keyword evidence="3" id="KW-1185">Reference proteome</keyword>
<evidence type="ECO:0000313" key="3">
    <source>
        <dbReference type="Proteomes" id="UP000257109"/>
    </source>
</evidence>
<accession>A0A371ELW4</accession>
<dbReference type="AlphaFoldDB" id="A0A371ELW4"/>
<evidence type="ECO:0000313" key="2">
    <source>
        <dbReference type="EMBL" id="RDX67042.1"/>
    </source>
</evidence>
<dbReference type="OrthoDB" id="1433117at2759"/>